<dbReference type="SUPFAM" id="SSF51735">
    <property type="entry name" value="NAD(P)-binding Rossmann-fold domains"/>
    <property type="match status" value="1"/>
</dbReference>
<evidence type="ECO:0000313" key="3">
    <source>
        <dbReference type="Proteomes" id="UP001164693"/>
    </source>
</evidence>
<dbReference type="InterPro" id="IPR020843">
    <property type="entry name" value="ER"/>
</dbReference>
<dbReference type="SMART" id="SM00829">
    <property type="entry name" value="PKS_ER"/>
    <property type="match status" value="1"/>
</dbReference>
<evidence type="ECO:0000259" key="1">
    <source>
        <dbReference type="SMART" id="SM00829"/>
    </source>
</evidence>
<organism evidence="2 3">
    <name type="scientific">Jatrophihabitans cynanchi</name>
    <dbReference type="NCBI Taxonomy" id="2944128"/>
    <lineage>
        <taxon>Bacteria</taxon>
        <taxon>Bacillati</taxon>
        <taxon>Actinomycetota</taxon>
        <taxon>Actinomycetes</taxon>
        <taxon>Jatrophihabitantales</taxon>
        <taxon>Jatrophihabitantaceae</taxon>
        <taxon>Jatrophihabitans</taxon>
    </lineage>
</organism>
<feature type="domain" description="Enoyl reductase (ER)" evidence="1">
    <location>
        <begin position="10"/>
        <end position="313"/>
    </location>
</feature>
<dbReference type="InterPro" id="IPR036291">
    <property type="entry name" value="NAD(P)-bd_dom_sf"/>
</dbReference>
<dbReference type="InterPro" id="IPR051397">
    <property type="entry name" value="Zn-ADH-like_protein"/>
</dbReference>
<evidence type="ECO:0000313" key="2">
    <source>
        <dbReference type="EMBL" id="WAX57183.1"/>
    </source>
</evidence>
<dbReference type="PANTHER" id="PTHR43677">
    <property type="entry name" value="SHORT-CHAIN DEHYDROGENASE/REDUCTASE"/>
    <property type="match status" value="1"/>
</dbReference>
<dbReference type="InterPro" id="IPR011032">
    <property type="entry name" value="GroES-like_sf"/>
</dbReference>
<protein>
    <submittedName>
        <fullName evidence="2">NADPH:quinone oxidoreductase family protein</fullName>
    </submittedName>
</protein>
<name>A0ABY7JY08_9ACTN</name>
<dbReference type="Gene3D" id="3.90.180.10">
    <property type="entry name" value="Medium-chain alcohol dehydrogenases, catalytic domain"/>
    <property type="match status" value="1"/>
</dbReference>
<dbReference type="Pfam" id="PF00107">
    <property type="entry name" value="ADH_zinc_N"/>
    <property type="match status" value="1"/>
</dbReference>
<gene>
    <name evidence="2" type="ORF">M6B22_00085</name>
</gene>
<sequence length="320" mass="33612">MRGIEITEFGGPEKLVVSELPDPVPGEGQQLLDVLAAGVNYADTHQTEDSYLAKQTLPMIPGGEVVVRDADGHRLLGLLGSGGYAEKVAADPRRLFEIPDDVSDAQALTTLVQGATAWHLLRTSAHLAEGESVVVHAGAGGVGTLAIQLARRWGAGRIIATASSIEKRQLALDLGADVAVDSRTEDLTEALREANSGKGVDVVLEMTGGRVFDQSLAALAPLGRLAVFGMASRTPPTPVEPGRLMGRSTAVIGFWLVHIAQRPALLAQAVTDLLSCIAEGSIQPVIGRTYPLERAADAHRALLDRSSVGKLVLDPRPSLA</sequence>
<dbReference type="EMBL" id="CP097463">
    <property type="protein sequence ID" value="WAX57183.1"/>
    <property type="molecule type" value="Genomic_DNA"/>
</dbReference>
<keyword evidence="3" id="KW-1185">Reference proteome</keyword>
<dbReference type="Gene3D" id="3.40.50.720">
    <property type="entry name" value="NAD(P)-binding Rossmann-like Domain"/>
    <property type="match status" value="1"/>
</dbReference>
<dbReference type="PANTHER" id="PTHR43677:SF4">
    <property type="entry name" value="QUINONE OXIDOREDUCTASE-LIKE PROTEIN 2"/>
    <property type="match status" value="1"/>
</dbReference>
<reference evidence="2" key="1">
    <citation type="submission" date="2022-05" db="EMBL/GenBank/DDBJ databases">
        <title>Jatrophihabitans sp. SB3-54 whole genome sequence.</title>
        <authorList>
            <person name="Suh M.K."/>
            <person name="Eom M.K."/>
            <person name="Kim J.S."/>
            <person name="Kim H.S."/>
            <person name="Do H.E."/>
            <person name="Shin Y.K."/>
            <person name="Lee J.-S."/>
        </authorList>
    </citation>
    <scope>NUCLEOTIDE SEQUENCE</scope>
    <source>
        <strain evidence="2">SB3-54</strain>
    </source>
</reference>
<proteinExistence type="predicted"/>
<dbReference type="CDD" id="cd08241">
    <property type="entry name" value="QOR1"/>
    <property type="match status" value="1"/>
</dbReference>
<dbReference type="RefSeq" id="WP_269443721.1">
    <property type="nucleotide sequence ID" value="NZ_CP097463.1"/>
</dbReference>
<dbReference type="SUPFAM" id="SSF50129">
    <property type="entry name" value="GroES-like"/>
    <property type="match status" value="1"/>
</dbReference>
<accession>A0ABY7JY08</accession>
<dbReference type="Proteomes" id="UP001164693">
    <property type="component" value="Chromosome"/>
</dbReference>
<dbReference type="InterPro" id="IPR013149">
    <property type="entry name" value="ADH-like_C"/>
</dbReference>